<feature type="compositionally biased region" description="Polar residues" evidence="2">
    <location>
        <begin position="132"/>
        <end position="144"/>
    </location>
</feature>
<feature type="compositionally biased region" description="Gly residues" evidence="2">
    <location>
        <begin position="217"/>
        <end position="226"/>
    </location>
</feature>
<feature type="compositionally biased region" description="Gly residues" evidence="2">
    <location>
        <begin position="161"/>
        <end position="172"/>
    </location>
</feature>
<dbReference type="InterPro" id="IPR000727">
    <property type="entry name" value="T_SNARE_dom"/>
</dbReference>
<dbReference type="GO" id="GO:0006887">
    <property type="term" value="P:exocytosis"/>
    <property type="evidence" value="ECO:0007669"/>
    <property type="project" value="TreeGrafter"/>
</dbReference>
<dbReference type="GO" id="GO:0005886">
    <property type="term" value="C:plasma membrane"/>
    <property type="evidence" value="ECO:0007669"/>
    <property type="project" value="TreeGrafter"/>
</dbReference>
<dbReference type="EMBL" id="JAVRRL010000030">
    <property type="protein sequence ID" value="KAK5112456.1"/>
    <property type="molecule type" value="Genomic_DNA"/>
</dbReference>
<evidence type="ECO:0000259" key="3">
    <source>
        <dbReference type="PROSITE" id="PS50192"/>
    </source>
</evidence>
<feature type="domain" description="T-SNARE coiled-coil homology" evidence="3">
    <location>
        <begin position="403"/>
        <end position="465"/>
    </location>
</feature>
<dbReference type="GO" id="GO:0005484">
    <property type="term" value="F:SNAP receptor activity"/>
    <property type="evidence" value="ECO:0007669"/>
    <property type="project" value="TreeGrafter"/>
</dbReference>
<protein>
    <recommendedName>
        <fullName evidence="3">t-SNARE coiled-coil homology domain-containing protein</fullName>
    </recommendedName>
</protein>
<comment type="similarity">
    <text evidence="1">Belongs to the SNAP-25 family.</text>
</comment>
<dbReference type="GO" id="GO:0031201">
    <property type="term" value="C:SNARE complex"/>
    <property type="evidence" value="ECO:0007669"/>
    <property type="project" value="TreeGrafter"/>
</dbReference>
<dbReference type="SUPFAM" id="SSF58038">
    <property type="entry name" value="SNARE fusion complex"/>
    <property type="match status" value="2"/>
</dbReference>
<evidence type="ECO:0000313" key="5">
    <source>
        <dbReference type="Proteomes" id="UP001310890"/>
    </source>
</evidence>
<evidence type="ECO:0000256" key="2">
    <source>
        <dbReference type="SAM" id="MobiDB-lite"/>
    </source>
</evidence>
<accession>A0AAN7YPA8</accession>
<evidence type="ECO:0000313" key="4">
    <source>
        <dbReference type="EMBL" id="KAK5112456.1"/>
    </source>
</evidence>
<dbReference type="PANTHER" id="PTHR19305:SF9">
    <property type="entry name" value="SYNAPTOSOMAL-ASSOCIATED PROTEIN 29"/>
    <property type="match status" value="1"/>
</dbReference>
<feature type="compositionally biased region" description="Polar residues" evidence="2">
    <location>
        <begin position="90"/>
        <end position="100"/>
    </location>
</feature>
<dbReference type="AlphaFoldDB" id="A0AAN7YPA8"/>
<organism evidence="4 5">
    <name type="scientific">Meristemomyces frigidus</name>
    <dbReference type="NCBI Taxonomy" id="1508187"/>
    <lineage>
        <taxon>Eukaryota</taxon>
        <taxon>Fungi</taxon>
        <taxon>Dikarya</taxon>
        <taxon>Ascomycota</taxon>
        <taxon>Pezizomycotina</taxon>
        <taxon>Dothideomycetes</taxon>
        <taxon>Dothideomycetidae</taxon>
        <taxon>Mycosphaerellales</taxon>
        <taxon>Teratosphaeriaceae</taxon>
        <taxon>Meristemomyces</taxon>
    </lineage>
</organism>
<feature type="region of interest" description="Disordered" evidence="2">
    <location>
        <begin position="1"/>
        <end position="249"/>
    </location>
</feature>
<evidence type="ECO:0000256" key="1">
    <source>
        <dbReference type="ARBA" id="ARBA00009480"/>
    </source>
</evidence>
<comment type="caution">
    <text evidence="4">The sequence shown here is derived from an EMBL/GenBank/DDBJ whole genome shotgun (WGS) entry which is preliminary data.</text>
</comment>
<dbReference type="CDD" id="cd15886">
    <property type="entry name" value="SNARE_SEC9N"/>
    <property type="match status" value="1"/>
</dbReference>
<dbReference type="SMART" id="SM00397">
    <property type="entry name" value="t_SNARE"/>
    <property type="match status" value="2"/>
</dbReference>
<gene>
    <name evidence="4" type="ORF">LTR62_004212</name>
</gene>
<reference evidence="4" key="1">
    <citation type="submission" date="2023-08" db="EMBL/GenBank/DDBJ databases">
        <title>Black Yeasts Isolated from many extreme environments.</title>
        <authorList>
            <person name="Coleine C."/>
            <person name="Stajich J.E."/>
            <person name="Selbmann L."/>
        </authorList>
    </citation>
    <scope>NUCLEOTIDE SEQUENCE</scope>
    <source>
        <strain evidence="4">CCFEE 5401</strain>
    </source>
</reference>
<feature type="compositionally biased region" description="Low complexity" evidence="2">
    <location>
        <begin position="77"/>
        <end position="89"/>
    </location>
</feature>
<dbReference type="PANTHER" id="PTHR19305">
    <property type="entry name" value="SYNAPTOSOMAL ASSOCIATED PROTEIN"/>
    <property type="match status" value="1"/>
</dbReference>
<proteinExistence type="inferred from homology"/>
<name>A0AAN7YPA8_9PEZI</name>
<feature type="compositionally biased region" description="Basic and acidic residues" evidence="2">
    <location>
        <begin position="1"/>
        <end position="10"/>
    </location>
</feature>
<dbReference type="GO" id="GO:0019905">
    <property type="term" value="F:syntaxin binding"/>
    <property type="evidence" value="ECO:0007669"/>
    <property type="project" value="TreeGrafter"/>
</dbReference>
<dbReference type="Proteomes" id="UP001310890">
    <property type="component" value="Unassembled WGS sequence"/>
</dbReference>
<feature type="compositionally biased region" description="Polar residues" evidence="2">
    <location>
        <begin position="196"/>
        <end position="206"/>
    </location>
</feature>
<dbReference type="GO" id="GO:0006906">
    <property type="term" value="P:vesicle fusion"/>
    <property type="evidence" value="ECO:0007669"/>
    <property type="project" value="TreeGrafter"/>
</dbReference>
<dbReference type="Gene3D" id="1.20.5.110">
    <property type="match status" value="2"/>
</dbReference>
<feature type="compositionally biased region" description="Polar residues" evidence="2">
    <location>
        <begin position="23"/>
        <end position="38"/>
    </location>
</feature>
<dbReference type="CDD" id="cd15857">
    <property type="entry name" value="SNARE_SEC9C"/>
    <property type="match status" value="1"/>
</dbReference>
<dbReference type="PROSITE" id="PS50192">
    <property type="entry name" value="T_SNARE"/>
    <property type="match status" value="1"/>
</dbReference>
<sequence>MGWGKKDKSDPGSSDAGLEKQKSSLFGRSSKTASTPAPKTNPYAVAAPSNNPYVVAAPPSNNPYAAQHGARDPYAPPSQSSLTQPSTSSFGSLTLNSQSGGPPPSYQDGPAPNRYDKSPVPQGGYGGGASTYPRNQSGQANGYGSANPYGTVPVAPQSQYGAGGYGGFGGRRGSQETISTDAGRQQLFGDAPTRAQKVQEQSTDAQESGDPSYANSGGYGAAGLHGYGEERELTAEEIEDQEVQGTKDQIRDIKRSDVATTRNALRITEQIEATGRDTLARLGRQGDMLYNAESHLDKTKFENMRSEEKAKELKSLNRSMFAIKMNNPIGKTKRFERDIENEAQKRAHERKTEEFRTTELTKTKYDQIRTAKGLRAPPPPSAEKQRNLLDRTKFQFEADSDDDQMEEELEDNLAQLHKGATMVKKLGQAMGKELETQNAHLERISAKTDKVDDHIARNRARLDRIK</sequence>